<dbReference type="InterPro" id="IPR027417">
    <property type="entry name" value="P-loop_NTPase"/>
</dbReference>
<sequence>MEASSFLFDVRYVAASKKLHKKQKKLLQDLGVKDVKYLSFDNIDEGKVILLSRLRSVHVRVILDDVDHPHAFLQPSSLSGFDDLVKKFVDACHGLPLSLKVLGAQLYGESRKEYWEGLLLKISDIVTYDVQKSLRVPVLLRELAIYDCGEFRRLPRSIGCLKHLRKIVVQQWHLRKTAVQLHSRVRNLPEEICLLQSLEHLVLMESSMSSLPNNFGHLTNLRYLDLRDCFELRTLPATFKQLTLLQHLDLEGCKKLTLNLNILENMTKLQYLKLSGCWELKDLPFPITNPASLGKLHLWDTRLRELPIKIGQLSKLREMSLGSPLSTSLPTSIGNLSSLTSLRIDNCEKLQSLPTSLGNLSSTSLNIYGCIKLEALPEAIGPLIHLQTLEIWSCPIRELDFGRGSFTSSLCNLSSIYLLSTRVDKISISQDHCPGLQHLQLRQNHHLTEIEELPTTVKHIEFNDCEMLKKIRAIGDLPNLETLIIVNCQELYMLPIFAESTGLKSFQLRGSNKVEKIEGLQHCTSLEKLVAGTCIQNILGIKSVEYMENLRTLQLIGNKISTVQPFIQTNQ</sequence>
<keyword evidence="1" id="KW-0677">Repeat</keyword>
<accession>A0AA38BRN4</accession>
<dbReference type="AlphaFoldDB" id="A0AA38BRN4"/>
<dbReference type="InterPro" id="IPR032675">
    <property type="entry name" value="LRR_dom_sf"/>
</dbReference>
<keyword evidence="5" id="KW-1185">Reference proteome</keyword>
<organism evidence="4 5">
    <name type="scientific">Taxus chinensis</name>
    <name type="common">Chinese yew</name>
    <name type="synonym">Taxus wallichiana var. chinensis</name>
    <dbReference type="NCBI Taxonomy" id="29808"/>
    <lineage>
        <taxon>Eukaryota</taxon>
        <taxon>Viridiplantae</taxon>
        <taxon>Streptophyta</taxon>
        <taxon>Embryophyta</taxon>
        <taxon>Tracheophyta</taxon>
        <taxon>Spermatophyta</taxon>
        <taxon>Pinopsida</taxon>
        <taxon>Pinidae</taxon>
        <taxon>Conifers II</taxon>
        <taxon>Cupressales</taxon>
        <taxon>Taxaceae</taxon>
        <taxon>Taxus</taxon>
    </lineage>
</organism>
<reference evidence="4 5" key="1">
    <citation type="journal article" date="2021" name="Nat. Plants">
        <title>The Taxus genome provides insights into paclitaxel biosynthesis.</title>
        <authorList>
            <person name="Xiong X."/>
            <person name="Gou J."/>
            <person name="Liao Q."/>
            <person name="Li Y."/>
            <person name="Zhou Q."/>
            <person name="Bi G."/>
            <person name="Li C."/>
            <person name="Du R."/>
            <person name="Wang X."/>
            <person name="Sun T."/>
            <person name="Guo L."/>
            <person name="Liang H."/>
            <person name="Lu P."/>
            <person name="Wu Y."/>
            <person name="Zhang Z."/>
            <person name="Ro D.K."/>
            <person name="Shang Y."/>
            <person name="Huang S."/>
            <person name="Yan J."/>
        </authorList>
    </citation>
    <scope>NUCLEOTIDE SEQUENCE [LARGE SCALE GENOMIC DNA]</scope>
    <source>
        <strain evidence="4">Ta-2019</strain>
    </source>
</reference>
<dbReference type="SUPFAM" id="SSF52540">
    <property type="entry name" value="P-loop containing nucleoside triphosphate hydrolases"/>
    <property type="match status" value="1"/>
</dbReference>
<dbReference type="PANTHER" id="PTHR36766:SF30">
    <property type="entry name" value="TIR-NBS TYPE DISEASE RESISTANCE PROTEIN-RELATED"/>
    <property type="match status" value="1"/>
</dbReference>
<dbReference type="SUPFAM" id="SSF52058">
    <property type="entry name" value="L domain-like"/>
    <property type="match status" value="2"/>
</dbReference>
<dbReference type="PANTHER" id="PTHR36766">
    <property type="entry name" value="PLANT BROAD-SPECTRUM MILDEW RESISTANCE PROTEIN RPW8"/>
    <property type="match status" value="1"/>
</dbReference>
<proteinExistence type="predicted"/>
<gene>
    <name evidence="4" type="ORF">KI387_033142</name>
</gene>
<dbReference type="Pfam" id="PF23598">
    <property type="entry name" value="LRR_14"/>
    <property type="match status" value="1"/>
</dbReference>
<keyword evidence="2" id="KW-0611">Plant defense</keyword>
<dbReference type="Gene3D" id="3.80.10.10">
    <property type="entry name" value="Ribonuclease Inhibitor"/>
    <property type="match status" value="2"/>
</dbReference>
<dbReference type="InterPro" id="IPR042197">
    <property type="entry name" value="Apaf_helical"/>
</dbReference>
<dbReference type="Gene3D" id="1.10.8.430">
    <property type="entry name" value="Helical domain of apoptotic protease-activating factors"/>
    <property type="match status" value="1"/>
</dbReference>
<evidence type="ECO:0000256" key="2">
    <source>
        <dbReference type="ARBA" id="ARBA00022821"/>
    </source>
</evidence>
<dbReference type="EMBL" id="JAHRHJ020003813">
    <property type="protein sequence ID" value="KAH9289025.1"/>
    <property type="molecule type" value="Genomic_DNA"/>
</dbReference>
<dbReference type="InterPro" id="IPR055414">
    <property type="entry name" value="LRR_R13L4/SHOC2-like"/>
</dbReference>
<dbReference type="Proteomes" id="UP000824469">
    <property type="component" value="Unassembled WGS sequence"/>
</dbReference>
<comment type="caution">
    <text evidence="4">The sequence shown here is derived from an EMBL/GenBank/DDBJ whole genome shotgun (WGS) entry which is preliminary data.</text>
</comment>
<protein>
    <recommendedName>
        <fullName evidence="3">Disease resistance R13L4/SHOC-2-like LRR domain-containing protein</fullName>
    </recommendedName>
</protein>
<name>A0AA38BRN4_TAXCH</name>
<dbReference type="OMA" id="VLMESSM"/>
<feature type="non-terminal residue" evidence="4">
    <location>
        <position position="571"/>
    </location>
</feature>
<evidence type="ECO:0000259" key="3">
    <source>
        <dbReference type="Pfam" id="PF23598"/>
    </source>
</evidence>
<evidence type="ECO:0000256" key="1">
    <source>
        <dbReference type="ARBA" id="ARBA00022737"/>
    </source>
</evidence>
<evidence type="ECO:0000313" key="5">
    <source>
        <dbReference type="Proteomes" id="UP000824469"/>
    </source>
</evidence>
<evidence type="ECO:0000313" key="4">
    <source>
        <dbReference type="EMBL" id="KAH9289025.1"/>
    </source>
</evidence>
<feature type="domain" description="Disease resistance R13L4/SHOC-2-like LRR" evidence="3">
    <location>
        <begin position="248"/>
        <end position="361"/>
    </location>
</feature>